<comment type="caution">
    <text evidence="3">The sequence shown here is derived from an EMBL/GenBank/DDBJ whole genome shotgun (WGS) entry which is preliminary data.</text>
</comment>
<evidence type="ECO:0000256" key="1">
    <source>
        <dbReference type="ARBA" id="ARBA00022801"/>
    </source>
</evidence>
<evidence type="ECO:0000313" key="3">
    <source>
        <dbReference type="EMBL" id="MPM02445.1"/>
    </source>
</evidence>
<organism evidence="3">
    <name type="scientific">bioreactor metagenome</name>
    <dbReference type="NCBI Taxonomy" id="1076179"/>
    <lineage>
        <taxon>unclassified sequences</taxon>
        <taxon>metagenomes</taxon>
        <taxon>ecological metagenomes</taxon>
    </lineage>
</organism>
<evidence type="ECO:0000256" key="2">
    <source>
        <dbReference type="ARBA" id="ARBA00038358"/>
    </source>
</evidence>
<dbReference type="InterPro" id="IPR010905">
    <property type="entry name" value="Glyco_hydro_88"/>
</dbReference>
<dbReference type="PANTHER" id="PTHR36845">
    <property type="entry name" value="HYDROLASE, PUTATIVE (AFU_ORTHOLOGUE AFUA_7G05090)-RELATED"/>
    <property type="match status" value="1"/>
</dbReference>
<dbReference type="GO" id="GO:0052757">
    <property type="term" value="F:chondroitin hydrolase activity"/>
    <property type="evidence" value="ECO:0007669"/>
    <property type="project" value="TreeGrafter"/>
</dbReference>
<dbReference type="Gene3D" id="1.50.10.10">
    <property type="match status" value="1"/>
</dbReference>
<dbReference type="EC" id="3.2.1.180" evidence="3"/>
<name>A0A644WF19_9ZZZZ</name>
<accession>A0A644WF19</accession>
<dbReference type="GO" id="GO:0102212">
    <property type="term" value="F:unsaturated chondroitin disaccharide hydrolase activity"/>
    <property type="evidence" value="ECO:0007669"/>
    <property type="project" value="UniProtKB-EC"/>
</dbReference>
<sequence length="396" mass="45361">MIIIKRFFIYFSAVLLVAACSSKNKNIEPWLEHAILASEEQLLLAAEAFADSAKNPRTYEHGAVELVTYNDWTSGFFPGSLWYMYELTGNDKLKEAAERATGFIEKAQYRTNTHDLGFIIYCSFGNGYRITGNEHYRDVMEQGALSLMKRYNSRIGLIKSWDPHVGPWQFPVIIDNMMNLEFLYEVGKLTGNQEMMNAAVSHADKTLANHFRPDNSCVHVVEYDSITGEVISRETHQGYKHESSWARGQAWALYGYTMMYRLTRKQAYLEQAQKVADFILQHPRLPEDKVPYWDFDAPRIPDEPRDASAAAIIASALLELNGYVSEDKFYSNEAIVILKNLSSEKYLAKPGENGLFILKHSTGNWPKNSEIDAPLSYADYYYVEALTRIIRMNRTE</sequence>
<protein>
    <submittedName>
        <fullName evidence="3">Unsaturated chondroitin disaccharide hydrolase</fullName>
        <ecNumber evidence="3">3.2.1.180</ecNumber>
    </submittedName>
</protein>
<keyword evidence="1 3" id="KW-0378">Hydrolase</keyword>
<dbReference type="PROSITE" id="PS51257">
    <property type="entry name" value="PROKAR_LIPOPROTEIN"/>
    <property type="match status" value="1"/>
</dbReference>
<comment type="similarity">
    <text evidence="2">Belongs to the glycosyl hydrolase 88 family.</text>
</comment>
<dbReference type="AlphaFoldDB" id="A0A644WF19"/>
<gene>
    <name evidence="3" type="ORF">SDC9_48694</name>
</gene>
<keyword evidence="3" id="KW-0326">Glycosidase</keyword>
<dbReference type="EMBL" id="VSSQ01000869">
    <property type="protein sequence ID" value="MPM02445.1"/>
    <property type="molecule type" value="Genomic_DNA"/>
</dbReference>
<reference evidence="3" key="1">
    <citation type="submission" date="2019-08" db="EMBL/GenBank/DDBJ databases">
        <authorList>
            <person name="Kucharzyk K."/>
            <person name="Murdoch R.W."/>
            <person name="Higgins S."/>
            <person name="Loffler F."/>
        </authorList>
    </citation>
    <scope>NUCLEOTIDE SEQUENCE</scope>
</reference>
<dbReference type="InterPro" id="IPR008928">
    <property type="entry name" value="6-hairpin_glycosidase_sf"/>
</dbReference>
<dbReference type="InterPro" id="IPR052369">
    <property type="entry name" value="UG_Glycosaminoglycan_Hydrolase"/>
</dbReference>
<dbReference type="SUPFAM" id="SSF48208">
    <property type="entry name" value="Six-hairpin glycosidases"/>
    <property type="match status" value="1"/>
</dbReference>
<dbReference type="Pfam" id="PF07470">
    <property type="entry name" value="Glyco_hydro_88"/>
    <property type="match status" value="1"/>
</dbReference>
<proteinExistence type="inferred from homology"/>
<dbReference type="PANTHER" id="PTHR36845:SF1">
    <property type="entry name" value="HYDROLASE, PUTATIVE (AFU_ORTHOLOGUE AFUA_7G05090)-RELATED"/>
    <property type="match status" value="1"/>
</dbReference>
<dbReference type="GO" id="GO:0000272">
    <property type="term" value="P:polysaccharide catabolic process"/>
    <property type="evidence" value="ECO:0007669"/>
    <property type="project" value="TreeGrafter"/>
</dbReference>
<dbReference type="InterPro" id="IPR012341">
    <property type="entry name" value="6hp_glycosidase-like_sf"/>
</dbReference>